<gene>
    <name evidence="1" type="ORF">K0T92_18630</name>
</gene>
<proteinExistence type="predicted"/>
<dbReference type="Pfam" id="PF05402">
    <property type="entry name" value="PqqD"/>
    <property type="match status" value="1"/>
</dbReference>
<evidence type="ECO:0000313" key="2">
    <source>
        <dbReference type="Proteomes" id="UP000812277"/>
    </source>
</evidence>
<dbReference type="InterPro" id="IPR008792">
    <property type="entry name" value="PQQD"/>
</dbReference>
<dbReference type="EMBL" id="JAHZIJ010000016">
    <property type="protein sequence ID" value="MBW7476738.1"/>
    <property type="molecule type" value="Genomic_DNA"/>
</dbReference>
<dbReference type="RefSeq" id="WP_219873989.1">
    <property type="nucleotide sequence ID" value="NZ_JAHZIJ010000016.1"/>
</dbReference>
<accession>A0ABS7DC60</accession>
<reference evidence="1 2" key="1">
    <citation type="submission" date="2021-07" db="EMBL/GenBank/DDBJ databases">
        <title>Paenibacillus radiodurans sp. nov., isolated from the southeastern edge of Tengger Desert.</title>
        <authorList>
            <person name="Zhang G."/>
        </authorList>
    </citation>
    <scope>NUCLEOTIDE SEQUENCE [LARGE SCALE GENOMIC DNA]</scope>
    <source>
        <strain evidence="1 2">DT7-4</strain>
    </source>
</reference>
<dbReference type="NCBIfam" id="NF033536">
    <property type="entry name" value="lasso_PqqD_Bac"/>
    <property type="match status" value="1"/>
</dbReference>
<protein>
    <submittedName>
        <fullName evidence="1">Lasso peptide biosynthesis PqqD family chaperone</fullName>
    </submittedName>
</protein>
<name>A0ABS7DC60_9BACL</name>
<comment type="caution">
    <text evidence="1">The sequence shown here is derived from an EMBL/GenBank/DDBJ whole genome shotgun (WGS) entry which is preliminary data.</text>
</comment>
<keyword evidence="2" id="KW-1185">Reference proteome</keyword>
<dbReference type="Proteomes" id="UP000812277">
    <property type="component" value="Unassembled WGS sequence"/>
</dbReference>
<sequence>MMANGTLTMGHIIAQTKGNLVSNMDNDKVLMSINSGKYYNLGGIGGKIWELIETPVSVEEIVAALTVEYEVGTAECSSQVLAFLHNLLQEQLIEANVGAGIHSK</sequence>
<organism evidence="1 2">
    <name type="scientific">Paenibacillus oenotherae</name>
    <dbReference type="NCBI Taxonomy" id="1435645"/>
    <lineage>
        <taxon>Bacteria</taxon>
        <taxon>Bacillati</taxon>
        <taxon>Bacillota</taxon>
        <taxon>Bacilli</taxon>
        <taxon>Bacillales</taxon>
        <taxon>Paenibacillaceae</taxon>
        <taxon>Paenibacillus</taxon>
    </lineage>
</organism>
<dbReference type="Gene3D" id="1.10.10.1150">
    <property type="entry name" value="Coenzyme PQQ synthesis protein D (PqqD)"/>
    <property type="match status" value="1"/>
</dbReference>
<evidence type="ECO:0000313" key="1">
    <source>
        <dbReference type="EMBL" id="MBW7476738.1"/>
    </source>
</evidence>
<dbReference type="InterPro" id="IPR041881">
    <property type="entry name" value="PqqD_sf"/>
</dbReference>